<organism evidence="3 4">
    <name type="scientific">Sanguibacter gelidistatuariae</name>
    <dbReference type="NCBI Taxonomy" id="1814289"/>
    <lineage>
        <taxon>Bacteria</taxon>
        <taxon>Bacillati</taxon>
        <taxon>Actinomycetota</taxon>
        <taxon>Actinomycetes</taxon>
        <taxon>Micrococcales</taxon>
        <taxon>Sanguibacteraceae</taxon>
        <taxon>Sanguibacter</taxon>
    </lineage>
</organism>
<reference evidence="3 4" key="1">
    <citation type="submission" date="2016-09" db="EMBL/GenBank/DDBJ databases">
        <authorList>
            <person name="Capua I."/>
            <person name="De Benedictis P."/>
            <person name="Joannis T."/>
            <person name="Lombin L.H."/>
            <person name="Cattoli G."/>
        </authorList>
    </citation>
    <scope>NUCLEOTIDE SEQUENCE [LARGE SCALE GENOMIC DNA]</scope>
    <source>
        <strain evidence="3 4">ISLP-3</strain>
    </source>
</reference>
<dbReference type="OrthoDB" id="4945834at2"/>
<gene>
    <name evidence="3" type="ORF">SAMN05216410_0603</name>
</gene>
<name>A0A1G6GZI1_9MICO</name>
<keyword evidence="1" id="KW-1133">Transmembrane helix</keyword>
<feature type="domain" description="DUF4234" evidence="2">
    <location>
        <begin position="97"/>
        <end position="161"/>
    </location>
</feature>
<feature type="transmembrane region" description="Helical" evidence="1">
    <location>
        <begin position="99"/>
        <end position="118"/>
    </location>
</feature>
<protein>
    <recommendedName>
        <fullName evidence="2">DUF4234 domain-containing protein</fullName>
    </recommendedName>
</protein>
<dbReference type="Proteomes" id="UP000199039">
    <property type="component" value="Unassembled WGS sequence"/>
</dbReference>
<feature type="transmembrane region" description="Helical" evidence="1">
    <location>
        <begin position="138"/>
        <end position="155"/>
    </location>
</feature>
<evidence type="ECO:0000313" key="3">
    <source>
        <dbReference type="EMBL" id="SDB87432.1"/>
    </source>
</evidence>
<dbReference type="EMBL" id="FMYH01000001">
    <property type="protein sequence ID" value="SDB87432.1"/>
    <property type="molecule type" value="Genomic_DNA"/>
</dbReference>
<dbReference type="AlphaFoldDB" id="A0A1G6GZI1"/>
<dbReference type="InterPro" id="IPR025328">
    <property type="entry name" value="DUF4234"/>
</dbReference>
<evidence type="ECO:0000313" key="4">
    <source>
        <dbReference type="Proteomes" id="UP000199039"/>
    </source>
</evidence>
<evidence type="ECO:0000259" key="2">
    <source>
        <dbReference type="Pfam" id="PF14018"/>
    </source>
</evidence>
<dbReference type="STRING" id="1814289.SAMN05216410_0603"/>
<accession>A0A1G6GZI1</accession>
<keyword evidence="1" id="KW-0812">Transmembrane</keyword>
<keyword evidence="1" id="KW-0472">Membrane</keyword>
<sequence length="205" mass="22261">MLPFAVLPRVDTGESETGAHEDLRKACEHLFPGLTAARYCGRVTSPNDFTPPPSGPGADYSSAGYGSAPATGYGAYPVATTPYPGAYQNGPSGKTRSPIGVFLLSIITLGIYGIVWYYKVNVELRNFNSSIRVNPTNMILLYIFVPYFSYFSIYCTGQRIQQAQAAAGLPTNTSPGIGVLLTFLIGGHTFYYQDALNSIWQYRQA</sequence>
<keyword evidence="4" id="KW-1185">Reference proteome</keyword>
<proteinExistence type="predicted"/>
<evidence type="ECO:0000256" key="1">
    <source>
        <dbReference type="SAM" id="Phobius"/>
    </source>
</evidence>
<dbReference type="Pfam" id="PF14018">
    <property type="entry name" value="DUF4234"/>
    <property type="match status" value="1"/>
</dbReference>